<dbReference type="GO" id="GO:0030313">
    <property type="term" value="C:cell envelope"/>
    <property type="evidence" value="ECO:0007669"/>
    <property type="project" value="UniProtKB-SubCell"/>
</dbReference>
<evidence type="ECO:0000313" key="8">
    <source>
        <dbReference type="Proteomes" id="UP000603708"/>
    </source>
</evidence>
<dbReference type="CDD" id="cd08503">
    <property type="entry name" value="PBP2_NikA_DppA_OppA_like_17"/>
    <property type="match status" value="1"/>
</dbReference>
<dbReference type="Pfam" id="PF00496">
    <property type="entry name" value="SBP_bac_5"/>
    <property type="match status" value="1"/>
</dbReference>
<dbReference type="Gene3D" id="3.40.190.10">
    <property type="entry name" value="Periplasmic binding protein-like II"/>
    <property type="match status" value="1"/>
</dbReference>
<dbReference type="InterPro" id="IPR006311">
    <property type="entry name" value="TAT_signal"/>
</dbReference>
<dbReference type="InterPro" id="IPR039424">
    <property type="entry name" value="SBP_5"/>
</dbReference>
<keyword evidence="8" id="KW-1185">Reference proteome</keyword>
<reference evidence="7" key="1">
    <citation type="journal article" date="2014" name="Int. J. Syst. Evol. Microbiol.">
        <title>Complete genome sequence of Corynebacterium casei LMG S-19264T (=DSM 44701T), isolated from a smear-ripened cheese.</title>
        <authorList>
            <consortium name="US DOE Joint Genome Institute (JGI-PGF)"/>
            <person name="Walter F."/>
            <person name="Albersmeier A."/>
            <person name="Kalinowski J."/>
            <person name="Ruckert C."/>
        </authorList>
    </citation>
    <scope>NUCLEOTIDE SEQUENCE</scope>
    <source>
        <strain evidence="7">JCM 5069</strain>
    </source>
</reference>
<dbReference type="Proteomes" id="UP000603708">
    <property type="component" value="Unassembled WGS sequence"/>
</dbReference>
<proteinExistence type="inferred from homology"/>
<dbReference type="PANTHER" id="PTHR30290">
    <property type="entry name" value="PERIPLASMIC BINDING COMPONENT OF ABC TRANSPORTER"/>
    <property type="match status" value="1"/>
</dbReference>
<gene>
    <name evidence="7" type="ORF">GCM10018793_59770</name>
</gene>
<accession>A0A919L7F5</accession>
<evidence type="ECO:0000259" key="6">
    <source>
        <dbReference type="Pfam" id="PF00496"/>
    </source>
</evidence>
<dbReference type="InterPro" id="IPR030678">
    <property type="entry name" value="Peptide/Ni-bd"/>
</dbReference>
<comment type="caution">
    <text evidence="7">The sequence shown here is derived from an EMBL/GenBank/DDBJ whole genome shotgun (WGS) entry which is preliminary data.</text>
</comment>
<keyword evidence="4" id="KW-0732">Signal</keyword>
<dbReference type="GO" id="GO:1904680">
    <property type="term" value="F:peptide transmembrane transporter activity"/>
    <property type="evidence" value="ECO:0007669"/>
    <property type="project" value="TreeGrafter"/>
</dbReference>
<feature type="compositionally biased region" description="Polar residues" evidence="5">
    <location>
        <begin position="46"/>
        <end position="55"/>
    </location>
</feature>
<evidence type="ECO:0000256" key="5">
    <source>
        <dbReference type="SAM" id="MobiDB-lite"/>
    </source>
</evidence>
<sequence length="546" mass="60116">MDEYEHHLLEELRARRLSRRRFLMRASAAGLAVPAVSSILAACGPSDTSPQQGTPSGKPRRGGTANVAITKPASVVDPVTLYNQGGQTTAQIAGEYLCFPRADYTLDPRLAVSWKAKKPDEWTFVLRKGVKWHDGKDFTADDVVYTMNLLTDPKVNSSALSAFKGIFSHGNIEKVDDHTVTFHLDTPFVDFPYLVSSFNFNAIILPKGYQVGDFAKGRIGTGPFIMTQYQTETGATFERNPHYWDPRYPLLDGIKLTYYADDAAIALNMQGGKEQVWQVAPYQNSQALLKNPNLTVIKSKSSGYRGVHMRTDQAPFDNQHLREAVALCIDRPSLVKSLLGGFGSVGNDHSFAPVYPLAADALTGIPQRKQDYAAAKAALARGGKPRGFSVTLTTEQYLEIPQYAVLIKQACKKVGIDINLNVMPQSAYYGNGGNQPWLQVPMGIVDWGARGVPSQAILPAYTAHGIWNSAHWADPEFDKLFVRLNGTLDEQRRLSIAKQMAGIQHEQVPELIGYWISNLRITSSKIGGLAAGPSDHFDPRTLYMKG</sequence>
<dbReference type="SUPFAM" id="SSF53850">
    <property type="entry name" value="Periplasmic binding protein-like II"/>
    <property type="match status" value="1"/>
</dbReference>
<dbReference type="GO" id="GO:0043190">
    <property type="term" value="C:ATP-binding cassette (ABC) transporter complex"/>
    <property type="evidence" value="ECO:0007669"/>
    <property type="project" value="InterPro"/>
</dbReference>
<organism evidence="7 8">
    <name type="scientific">Streptomyces sulfonofaciens</name>
    <dbReference type="NCBI Taxonomy" id="68272"/>
    <lineage>
        <taxon>Bacteria</taxon>
        <taxon>Bacillati</taxon>
        <taxon>Actinomycetota</taxon>
        <taxon>Actinomycetes</taxon>
        <taxon>Kitasatosporales</taxon>
        <taxon>Streptomycetaceae</taxon>
        <taxon>Streptomyces</taxon>
    </lineage>
</organism>
<dbReference type="PIRSF" id="PIRSF002741">
    <property type="entry name" value="MppA"/>
    <property type="match status" value="1"/>
</dbReference>
<dbReference type="RefSeq" id="WP_189937407.1">
    <property type="nucleotide sequence ID" value="NZ_BNCD01000024.1"/>
</dbReference>
<dbReference type="Gene3D" id="3.90.76.10">
    <property type="entry name" value="Dipeptide-binding Protein, Domain 1"/>
    <property type="match status" value="1"/>
</dbReference>
<name>A0A919L7F5_9ACTN</name>
<evidence type="ECO:0000313" key="7">
    <source>
        <dbReference type="EMBL" id="GHH86728.1"/>
    </source>
</evidence>
<comment type="subcellular location">
    <subcellularLocation>
        <location evidence="1">Cell envelope</location>
    </subcellularLocation>
</comment>
<evidence type="ECO:0000256" key="2">
    <source>
        <dbReference type="ARBA" id="ARBA00005695"/>
    </source>
</evidence>
<dbReference type="PANTHER" id="PTHR30290:SF10">
    <property type="entry name" value="PERIPLASMIC OLIGOPEPTIDE-BINDING PROTEIN-RELATED"/>
    <property type="match status" value="1"/>
</dbReference>
<dbReference type="EMBL" id="BNCD01000024">
    <property type="protein sequence ID" value="GHH86728.1"/>
    <property type="molecule type" value="Genomic_DNA"/>
</dbReference>
<dbReference type="GO" id="GO:0015833">
    <property type="term" value="P:peptide transport"/>
    <property type="evidence" value="ECO:0007669"/>
    <property type="project" value="TreeGrafter"/>
</dbReference>
<dbReference type="AlphaFoldDB" id="A0A919L7F5"/>
<keyword evidence="3" id="KW-0813">Transport</keyword>
<dbReference type="InterPro" id="IPR000914">
    <property type="entry name" value="SBP_5_dom"/>
</dbReference>
<evidence type="ECO:0000256" key="3">
    <source>
        <dbReference type="ARBA" id="ARBA00022448"/>
    </source>
</evidence>
<feature type="domain" description="Solute-binding protein family 5" evidence="6">
    <location>
        <begin position="106"/>
        <end position="465"/>
    </location>
</feature>
<comment type="similarity">
    <text evidence="2">Belongs to the bacterial solute-binding protein 5 family.</text>
</comment>
<evidence type="ECO:0000256" key="1">
    <source>
        <dbReference type="ARBA" id="ARBA00004196"/>
    </source>
</evidence>
<protein>
    <submittedName>
        <fullName evidence="7">Peptide ABC transporter substrate-binding protein</fullName>
    </submittedName>
</protein>
<dbReference type="Gene3D" id="3.10.105.10">
    <property type="entry name" value="Dipeptide-binding Protein, Domain 3"/>
    <property type="match status" value="1"/>
</dbReference>
<dbReference type="PROSITE" id="PS51318">
    <property type="entry name" value="TAT"/>
    <property type="match status" value="1"/>
</dbReference>
<dbReference type="GO" id="GO:0042597">
    <property type="term" value="C:periplasmic space"/>
    <property type="evidence" value="ECO:0007669"/>
    <property type="project" value="UniProtKB-ARBA"/>
</dbReference>
<evidence type="ECO:0000256" key="4">
    <source>
        <dbReference type="ARBA" id="ARBA00022729"/>
    </source>
</evidence>
<reference evidence="7" key="2">
    <citation type="submission" date="2020-09" db="EMBL/GenBank/DDBJ databases">
        <authorList>
            <person name="Sun Q."/>
            <person name="Ohkuma M."/>
        </authorList>
    </citation>
    <scope>NUCLEOTIDE SEQUENCE</scope>
    <source>
        <strain evidence="7">JCM 5069</strain>
    </source>
</reference>
<feature type="region of interest" description="Disordered" evidence="5">
    <location>
        <begin position="44"/>
        <end position="65"/>
    </location>
</feature>